<dbReference type="EC" id="6.3.4.6" evidence="7"/>
<sequence length="602" mass="62698">MRRILPAGQDALLVETGDLRHALGLYHALNAAMEDAVSANASAGESVASLAPARPFAAVTELVPAAQTVLVRFDPRKIRSASLAEAIMTLPDTPDEAQEHRTVTVPVIYDGEDLEAVAQLLGISADEVVARHTGTPWTAAFGGFAPGFTYLVDGDPIFDVPRRATPRLVVPSGAVGLAGRFSGVYPRESSGGWQLIGHTAMPMWDAQADPPAAIMPGDRVMFHAERDRAIMTDIARQGRTSTDGDIRANTGNSGSGSDSTTRVHGLRVDRPGLLALFEDEGRYASAMGVAGSGACDMPAYRLANLLVGNPPGALAIELTAGDAAFTAIGNVVVAVTGAPVDVCITGKAASGANPRRVAVTQSLHRQEAIILHDGETLTIGVPRAGLRDYLAIRGGFEVPMTLGSASLDTMSGIGPAPLAAGDTLAAGPADPSRSVGRPCEWDGHLPTGTMHHAGPEAIGSADHPVWLDVMLGPHDDWFTPAAIGTLFGTTWQVTAQSNRTGLRLNGPQPLEREDTRELPSEGMVPGSLEVPGSGQPVLFLRDQPVTGGYPVIAVLALDALALAAQLPPGASIRFRKAWEGAMAASGGQDLSHPDEHDGKESR</sequence>
<dbReference type="SUPFAM" id="SSF50891">
    <property type="entry name" value="Cyclophilin-like"/>
    <property type="match status" value="2"/>
</dbReference>
<feature type="compositionally biased region" description="Basic and acidic residues" evidence="4">
    <location>
        <begin position="591"/>
        <end position="602"/>
    </location>
</feature>
<dbReference type="GO" id="GO:0004039">
    <property type="term" value="F:allophanate hydrolase activity"/>
    <property type="evidence" value="ECO:0007669"/>
    <property type="project" value="UniProtKB-EC"/>
</dbReference>
<dbReference type="SUPFAM" id="SSF160467">
    <property type="entry name" value="PH0987 N-terminal domain-like"/>
    <property type="match status" value="1"/>
</dbReference>
<evidence type="ECO:0000259" key="6">
    <source>
        <dbReference type="SMART" id="SM00797"/>
    </source>
</evidence>
<evidence type="ECO:0000256" key="2">
    <source>
        <dbReference type="ARBA" id="ARBA00022801"/>
    </source>
</evidence>
<dbReference type="EMBL" id="JGZT01000005">
    <property type="protein sequence ID" value="KFJ03488.1"/>
    <property type="molecule type" value="Genomic_DNA"/>
</dbReference>
<feature type="compositionally biased region" description="Basic and acidic residues" evidence="4">
    <location>
        <begin position="510"/>
        <end position="519"/>
    </location>
</feature>
<dbReference type="Gene3D" id="2.40.100.10">
    <property type="entry name" value="Cyclophilin-like"/>
    <property type="match status" value="2"/>
</dbReference>
<keyword evidence="3" id="KW-0067">ATP-binding</keyword>
<evidence type="ECO:0000313" key="8">
    <source>
        <dbReference type="Proteomes" id="UP000029003"/>
    </source>
</evidence>
<feature type="compositionally biased region" description="Low complexity" evidence="4">
    <location>
        <begin position="249"/>
        <end position="260"/>
    </location>
</feature>
<feature type="region of interest" description="Disordered" evidence="4">
    <location>
        <begin position="583"/>
        <end position="602"/>
    </location>
</feature>
<feature type="domain" description="Carboxyltransferase" evidence="6">
    <location>
        <begin position="286"/>
        <end position="591"/>
    </location>
</feature>
<dbReference type="GO" id="GO:0016829">
    <property type="term" value="F:lyase activity"/>
    <property type="evidence" value="ECO:0007669"/>
    <property type="project" value="UniProtKB-KW"/>
</dbReference>
<comment type="caution">
    <text evidence="7">The sequence shown here is derived from an EMBL/GenBank/DDBJ whole genome shotgun (WGS) entry which is preliminary data.</text>
</comment>
<dbReference type="OrthoDB" id="9768696at2"/>
<feature type="region of interest" description="Disordered" evidence="4">
    <location>
        <begin position="235"/>
        <end position="263"/>
    </location>
</feature>
<dbReference type="SMART" id="SM00796">
    <property type="entry name" value="AHS1"/>
    <property type="match status" value="1"/>
</dbReference>
<dbReference type="InterPro" id="IPR003833">
    <property type="entry name" value="CT_C_D"/>
</dbReference>
<organism evidence="7 8">
    <name type="scientific">Bifidobacterium thermacidophilum subsp. thermacidophilum</name>
    <dbReference type="NCBI Taxonomy" id="79262"/>
    <lineage>
        <taxon>Bacteria</taxon>
        <taxon>Bacillati</taxon>
        <taxon>Actinomycetota</taxon>
        <taxon>Actinomycetes</taxon>
        <taxon>Bifidobacteriales</taxon>
        <taxon>Bifidobacteriaceae</taxon>
        <taxon>Bifidobacterium</taxon>
    </lineage>
</organism>
<evidence type="ECO:0000259" key="5">
    <source>
        <dbReference type="SMART" id="SM00796"/>
    </source>
</evidence>
<dbReference type="PANTHER" id="PTHR43309">
    <property type="entry name" value="5-OXOPROLINASE SUBUNIT C"/>
    <property type="match status" value="1"/>
</dbReference>
<protein>
    <submittedName>
        <fullName evidence="7">Urea amidolyase</fullName>
        <ecNumber evidence="7">3.5.1.54</ecNumber>
        <ecNumber evidence="7">6.3.4.6</ecNumber>
    </submittedName>
</protein>
<dbReference type="PANTHER" id="PTHR43309:SF3">
    <property type="entry name" value="5-OXOPROLINASE SUBUNIT C"/>
    <property type="match status" value="1"/>
</dbReference>
<evidence type="ECO:0000256" key="4">
    <source>
        <dbReference type="SAM" id="MobiDB-lite"/>
    </source>
</evidence>
<evidence type="ECO:0000256" key="3">
    <source>
        <dbReference type="ARBA" id="ARBA00022840"/>
    </source>
</evidence>
<proteinExistence type="predicted"/>
<dbReference type="Pfam" id="PF02626">
    <property type="entry name" value="CT_A_B"/>
    <property type="match status" value="1"/>
</dbReference>
<accession>A0A087E6T7</accession>
<dbReference type="Gene3D" id="3.30.1360.40">
    <property type="match status" value="1"/>
</dbReference>
<name>A0A087E6T7_9BIFI</name>
<keyword evidence="7" id="KW-0456">Lyase</keyword>
<dbReference type="AlphaFoldDB" id="A0A087E6T7"/>
<dbReference type="RefSeq" id="WP_029575993.1">
    <property type="nucleotide sequence ID" value="NZ_JGZT01000005.1"/>
</dbReference>
<feature type="domain" description="Carboxyltransferase" evidence="5">
    <location>
        <begin position="2"/>
        <end position="214"/>
    </location>
</feature>
<dbReference type="Proteomes" id="UP000029003">
    <property type="component" value="Unassembled WGS sequence"/>
</dbReference>
<keyword evidence="2 7" id="KW-0378">Hydrolase</keyword>
<reference evidence="7 8" key="1">
    <citation type="submission" date="2014-03" db="EMBL/GenBank/DDBJ databases">
        <title>Genomics of Bifidobacteria.</title>
        <authorList>
            <person name="Ventura M."/>
            <person name="Milani C."/>
            <person name="Lugli G.A."/>
        </authorList>
    </citation>
    <scope>NUCLEOTIDE SEQUENCE [LARGE SCALE GENOMIC DNA]</scope>
    <source>
        <strain evidence="7 8">LMG 21395</strain>
    </source>
</reference>
<dbReference type="GO" id="GO:0004847">
    <property type="term" value="F:urea carboxylase activity"/>
    <property type="evidence" value="ECO:0007669"/>
    <property type="project" value="UniProtKB-EC"/>
</dbReference>
<keyword evidence="7" id="KW-0436">Ligase</keyword>
<evidence type="ECO:0000256" key="1">
    <source>
        <dbReference type="ARBA" id="ARBA00022741"/>
    </source>
</evidence>
<dbReference type="Pfam" id="PF02682">
    <property type="entry name" value="CT_C_D"/>
    <property type="match status" value="1"/>
</dbReference>
<dbReference type="GO" id="GO:0005524">
    <property type="term" value="F:ATP binding"/>
    <property type="evidence" value="ECO:0007669"/>
    <property type="project" value="UniProtKB-KW"/>
</dbReference>
<dbReference type="EC" id="3.5.1.54" evidence="7"/>
<dbReference type="InterPro" id="IPR029000">
    <property type="entry name" value="Cyclophilin-like_dom_sf"/>
</dbReference>
<dbReference type="InterPro" id="IPR003778">
    <property type="entry name" value="CT_A_B"/>
</dbReference>
<keyword evidence="1" id="KW-0547">Nucleotide-binding</keyword>
<gene>
    <name evidence="7" type="ORF">THER5_0951</name>
</gene>
<evidence type="ECO:0000313" key="7">
    <source>
        <dbReference type="EMBL" id="KFJ03488.1"/>
    </source>
</evidence>
<feature type="region of interest" description="Disordered" evidence="4">
    <location>
        <begin position="500"/>
        <end position="522"/>
    </location>
</feature>
<dbReference type="InterPro" id="IPR052708">
    <property type="entry name" value="PxpC"/>
</dbReference>
<dbReference type="SMART" id="SM00797">
    <property type="entry name" value="AHS2"/>
    <property type="match status" value="1"/>
</dbReference>